<protein>
    <submittedName>
        <fullName evidence="1">Uncharacterized protein</fullName>
    </submittedName>
</protein>
<reference evidence="1 2" key="1">
    <citation type="journal article" date="2022" name="DNA Res.">
        <title>Chromosomal-level genome assembly of the orchid tree Bauhinia variegata (Leguminosae; Cercidoideae) supports the allotetraploid origin hypothesis of Bauhinia.</title>
        <authorList>
            <person name="Zhong Y."/>
            <person name="Chen Y."/>
            <person name="Zheng D."/>
            <person name="Pang J."/>
            <person name="Liu Y."/>
            <person name="Luo S."/>
            <person name="Meng S."/>
            <person name="Qian L."/>
            <person name="Wei D."/>
            <person name="Dai S."/>
            <person name="Zhou R."/>
        </authorList>
    </citation>
    <scope>NUCLEOTIDE SEQUENCE [LARGE SCALE GENOMIC DNA]</scope>
    <source>
        <strain evidence="1">BV-YZ2020</strain>
    </source>
</reference>
<proteinExistence type="predicted"/>
<sequence>MVMALSSSSALDSESVVNNGESWFKQSDLMERKISLASLESCQAPSRHSQPSRYFAVPDKPGDIFKILIRIGVLICLTAPVLLVLYSAFFKPTQRFPLPKNIHVIQNVQVIDNEPTNMSHILFGIGGSVNTWRERSHYCELWWEPNATRGFVWLDKKPKYNVSQPQLLVPYQISRGWRQFRYSHSDSEVRIARIVYESFKLGLPNVRWFVMGDDDTVFFTKNLVTVLGKYDHNEMYYIGGNSESVEQDVMHAYGMAFGGGGFAISYALAAQLANIFDNCLHRYFYFYGSDQRVWACVSEIGVPLTKESGFHQLDIKGNPRGFLAAHPLAPLVSLHHLDYLHPLFPNQTQIDSVKAIMDAYHVDPSRIMQQTFCYVPKRGWSISISWGYIVLIYPSLLPANDLQTPLQTFKTWRTDSDGPFTFNTRPMSSDPCQLPALYFLDQAKEVSTSGSTTSYKRFVPEDVMKCMTAGTYPVEVESITVSALKLKLDYWKKVPRRQCCLLLDGGSIKDGNMRMRIKKCRPRETVTI</sequence>
<organism evidence="1 2">
    <name type="scientific">Bauhinia variegata</name>
    <name type="common">Purple orchid tree</name>
    <name type="synonym">Phanera variegata</name>
    <dbReference type="NCBI Taxonomy" id="167791"/>
    <lineage>
        <taxon>Eukaryota</taxon>
        <taxon>Viridiplantae</taxon>
        <taxon>Streptophyta</taxon>
        <taxon>Embryophyta</taxon>
        <taxon>Tracheophyta</taxon>
        <taxon>Spermatophyta</taxon>
        <taxon>Magnoliopsida</taxon>
        <taxon>eudicotyledons</taxon>
        <taxon>Gunneridae</taxon>
        <taxon>Pentapetalae</taxon>
        <taxon>rosids</taxon>
        <taxon>fabids</taxon>
        <taxon>Fabales</taxon>
        <taxon>Fabaceae</taxon>
        <taxon>Cercidoideae</taxon>
        <taxon>Cercideae</taxon>
        <taxon>Bauhiniinae</taxon>
        <taxon>Bauhinia</taxon>
    </lineage>
</organism>
<gene>
    <name evidence="1" type="ORF">L6164_030767</name>
</gene>
<keyword evidence="2" id="KW-1185">Reference proteome</keyword>
<evidence type="ECO:0000313" key="2">
    <source>
        <dbReference type="Proteomes" id="UP000828941"/>
    </source>
</evidence>
<evidence type="ECO:0000313" key="1">
    <source>
        <dbReference type="EMBL" id="KAI4307594.1"/>
    </source>
</evidence>
<accession>A0ACB9LCX3</accession>
<dbReference type="EMBL" id="CM039437">
    <property type="protein sequence ID" value="KAI4307594.1"/>
    <property type="molecule type" value="Genomic_DNA"/>
</dbReference>
<comment type="caution">
    <text evidence="1">The sequence shown here is derived from an EMBL/GenBank/DDBJ whole genome shotgun (WGS) entry which is preliminary data.</text>
</comment>
<dbReference type="Proteomes" id="UP000828941">
    <property type="component" value="Chromosome 12"/>
</dbReference>
<name>A0ACB9LCX3_BAUVA</name>